<comment type="caution">
    <text evidence="1">The sequence shown here is derived from an EMBL/GenBank/DDBJ whole genome shotgun (WGS) entry which is preliminary data.</text>
</comment>
<keyword evidence="2" id="KW-1185">Reference proteome</keyword>
<dbReference type="AlphaFoldDB" id="A0A369L063"/>
<sequence length="183" mass="21819">MSNNIDIIKCFENHILTVECDHENSKTFVCKNPDSFYYYFRLTFIKNHVFLTGDLGELILINDRDNMLKWLLNTIDNLPYLYSKVPLSIKQSLLEFDKQYAYDFLCEQYSKKPYHELKDNFLESALDELNKQVHNSNDFIELLEEYNIDYCKEDDSFQKFTNCANAKFAALSKFCELYKNIKK</sequence>
<name>A0A369L063_9BACT</name>
<dbReference type="Proteomes" id="UP000253934">
    <property type="component" value="Unassembled WGS sequence"/>
</dbReference>
<evidence type="ECO:0000313" key="2">
    <source>
        <dbReference type="Proteomes" id="UP000253934"/>
    </source>
</evidence>
<gene>
    <name evidence="1" type="ORF">DCC88_00115</name>
</gene>
<dbReference type="EMBL" id="QOVW01000001">
    <property type="protein sequence ID" value="RDB37364.1"/>
    <property type="molecule type" value="Genomic_DNA"/>
</dbReference>
<proteinExistence type="predicted"/>
<reference evidence="1" key="1">
    <citation type="submission" date="2018-04" db="EMBL/GenBank/DDBJ databases">
        <title>Draft genome sequence of the Candidatus Spirobacillus cienkowskii, a pathogen of freshwater Daphnia species, reconstructed from hemolymph metagenomic reads.</title>
        <authorList>
            <person name="Bresciani L."/>
            <person name="Lemos L.N."/>
            <person name="Wale N."/>
            <person name="Lin J.Y."/>
            <person name="Fernandes G.R."/>
            <person name="Duffy M.A."/>
            <person name="Rodrigues J.M."/>
        </authorList>
    </citation>
    <scope>NUCLEOTIDE SEQUENCE [LARGE SCALE GENOMIC DNA]</scope>
    <source>
        <strain evidence="1">Binning01</strain>
    </source>
</reference>
<protein>
    <submittedName>
        <fullName evidence="1">Uncharacterized protein</fullName>
    </submittedName>
</protein>
<evidence type="ECO:0000313" key="1">
    <source>
        <dbReference type="EMBL" id="RDB37364.1"/>
    </source>
</evidence>
<accession>A0A369L063</accession>
<organism evidence="1 2">
    <name type="scientific">Spirobacillus cienkowskii</name>
    <dbReference type="NCBI Taxonomy" id="495820"/>
    <lineage>
        <taxon>Bacteria</taxon>
        <taxon>Pseudomonadati</taxon>
        <taxon>Bdellovibrionota</taxon>
        <taxon>Oligoflexia</taxon>
        <taxon>Silvanigrellales</taxon>
        <taxon>Spirobacillus</taxon>
    </lineage>
</organism>